<feature type="domain" description="CdaR GGDEF-like" evidence="4">
    <location>
        <begin position="41"/>
        <end position="143"/>
    </location>
</feature>
<sequence>MSDVTALTAPPAPRAGAPRDSLWSRHRAVSALLDGSCLLAELRPTAAALAMPVAGRYQVVALEGRGPAARAAGRATVARRAARVHWHSSQPVELGIVLLDAGSDAAGPAELGPLPAGVRLGVGMPVDGLTALADSRRQAETALGLCPPCGGAVRLADHLPAALLSVDPTLARQVRDQVLGPLGRAGHDRETLLDTFAVWLATDGSAQEAARRLGCHRNTVTNRLRRIEHLTGRRVDRPRDLVDLTLALHALHAGPGPAASDPAGRDGCS</sequence>
<evidence type="ECO:0000256" key="2">
    <source>
        <dbReference type="SAM" id="MobiDB-lite"/>
    </source>
</evidence>
<proteinExistence type="inferred from homology"/>
<evidence type="ECO:0000259" key="3">
    <source>
        <dbReference type="Pfam" id="PF13556"/>
    </source>
</evidence>
<dbReference type="Pfam" id="PF13556">
    <property type="entry name" value="HTH_30"/>
    <property type="match status" value="1"/>
</dbReference>
<protein>
    <submittedName>
        <fullName evidence="5">PucR-like helix-turn-helix protein</fullName>
    </submittedName>
</protein>
<dbReference type="InterPro" id="IPR042070">
    <property type="entry name" value="PucR_C-HTH_sf"/>
</dbReference>
<comment type="similarity">
    <text evidence="1">Belongs to the CdaR family.</text>
</comment>
<dbReference type="InterPro" id="IPR025736">
    <property type="entry name" value="PucR_C-HTH_dom"/>
</dbReference>
<gene>
    <name evidence="5" type="ORF">BCL65_11611</name>
</gene>
<dbReference type="PANTHER" id="PTHR33744:SF1">
    <property type="entry name" value="DNA-BINDING TRANSCRIPTIONAL ACTIVATOR ADER"/>
    <property type="match status" value="1"/>
</dbReference>
<evidence type="ECO:0000259" key="4">
    <source>
        <dbReference type="Pfam" id="PF17853"/>
    </source>
</evidence>
<name>A0ABX5E9V1_9MICO</name>
<keyword evidence="6" id="KW-1185">Reference proteome</keyword>
<feature type="domain" description="PucR C-terminal helix-turn-helix" evidence="3">
    <location>
        <begin position="192"/>
        <end position="250"/>
    </location>
</feature>
<dbReference type="PANTHER" id="PTHR33744">
    <property type="entry name" value="CARBOHYDRATE DIACID REGULATOR"/>
    <property type="match status" value="1"/>
</dbReference>
<organism evidence="5 6">
    <name type="scientific">Isoptericola halotolerans</name>
    <dbReference type="NCBI Taxonomy" id="300560"/>
    <lineage>
        <taxon>Bacteria</taxon>
        <taxon>Bacillati</taxon>
        <taxon>Actinomycetota</taxon>
        <taxon>Actinomycetes</taxon>
        <taxon>Micrococcales</taxon>
        <taxon>Promicromonosporaceae</taxon>
        <taxon>Isoptericola</taxon>
    </lineage>
</organism>
<dbReference type="RefSeq" id="WP_106269750.1">
    <property type="nucleotide sequence ID" value="NZ_PVTX01000016.1"/>
</dbReference>
<dbReference type="InterPro" id="IPR041522">
    <property type="entry name" value="CdaR_GGDEF"/>
</dbReference>
<evidence type="ECO:0000313" key="5">
    <source>
        <dbReference type="EMBL" id="PRZ02989.1"/>
    </source>
</evidence>
<dbReference type="Proteomes" id="UP000239895">
    <property type="component" value="Unassembled WGS sequence"/>
</dbReference>
<comment type="caution">
    <text evidence="5">The sequence shown here is derived from an EMBL/GenBank/DDBJ whole genome shotgun (WGS) entry which is preliminary data.</text>
</comment>
<feature type="region of interest" description="Disordered" evidence="2">
    <location>
        <begin position="1"/>
        <end position="20"/>
    </location>
</feature>
<dbReference type="EMBL" id="PVTX01000016">
    <property type="protein sequence ID" value="PRZ02989.1"/>
    <property type="molecule type" value="Genomic_DNA"/>
</dbReference>
<dbReference type="InterPro" id="IPR051448">
    <property type="entry name" value="CdaR-like_regulators"/>
</dbReference>
<accession>A0ABX5E9V1</accession>
<reference evidence="5 6" key="1">
    <citation type="submission" date="2018-03" db="EMBL/GenBank/DDBJ databases">
        <title>Comparative analysis of microorganisms from saline springs in Andes Mountain Range, Colombia.</title>
        <authorList>
            <person name="Rubin E."/>
        </authorList>
    </citation>
    <scope>NUCLEOTIDE SEQUENCE [LARGE SCALE GENOMIC DNA]</scope>
    <source>
        <strain evidence="5 6">CG 23</strain>
    </source>
</reference>
<evidence type="ECO:0000313" key="6">
    <source>
        <dbReference type="Proteomes" id="UP000239895"/>
    </source>
</evidence>
<evidence type="ECO:0000256" key="1">
    <source>
        <dbReference type="ARBA" id="ARBA00006754"/>
    </source>
</evidence>
<dbReference type="Pfam" id="PF17853">
    <property type="entry name" value="GGDEF_2"/>
    <property type="match status" value="1"/>
</dbReference>
<dbReference type="Gene3D" id="1.10.10.2840">
    <property type="entry name" value="PucR C-terminal helix-turn-helix domain"/>
    <property type="match status" value="1"/>
</dbReference>